<accession>A0A9D5AK39</accession>
<organism evidence="1 2">
    <name type="scientific">Pisum sativum</name>
    <name type="common">Garden pea</name>
    <name type="synonym">Lathyrus oleraceus</name>
    <dbReference type="NCBI Taxonomy" id="3888"/>
    <lineage>
        <taxon>Eukaryota</taxon>
        <taxon>Viridiplantae</taxon>
        <taxon>Streptophyta</taxon>
        <taxon>Embryophyta</taxon>
        <taxon>Tracheophyta</taxon>
        <taxon>Spermatophyta</taxon>
        <taxon>Magnoliopsida</taxon>
        <taxon>eudicotyledons</taxon>
        <taxon>Gunneridae</taxon>
        <taxon>Pentapetalae</taxon>
        <taxon>rosids</taxon>
        <taxon>fabids</taxon>
        <taxon>Fabales</taxon>
        <taxon>Fabaceae</taxon>
        <taxon>Papilionoideae</taxon>
        <taxon>50 kb inversion clade</taxon>
        <taxon>NPAAA clade</taxon>
        <taxon>Hologalegina</taxon>
        <taxon>IRL clade</taxon>
        <taxon>Fabeae</taxon>
        <taxon>Lathyrus</taxon>
    </lineage>
</organism>
<sequence length="154" mass="17853">MEGSSSSNIMDNQRLPQHENVTNVSLPPAEYEVPNPHGDDLTLDRETRIRLLNRGYSKKYRQRKNCDIENLEDKQNTLSETIRKEIPMSKVYTNFNSVFKTEVNTSEETLSQVNSNDEVLNVEMNMVINKLEQVKLSKKATEVEFDKKKKFLGK</sequence>
<dbReference type="AlphaFoldDB" id="A0A9D5AK39"/>
<name>A0A9D5AK39_PEA</name>
<comment type="caution">
    <text evidence="1">The sequence shown here is derived from an EMBL/GenBank/DDBJ whole genome shotgun (WGS) entry which is preliminary data.</text>
</comment>
<evidence type="ECO:0000313" key="1">
    <source>
        <dbReference type="EMBL" id="KAI5408605.1"/>
    </source>
</evidence>
<keyword evidence="2" id="KW-1185">Reference proteome</keyword>
<dbReference type="Gramene" id="Psat05G0444500-T1">
    <property type="protein sequence ID" value="KAI5408605.1"/>
    <property type="gene ID" value="KIW84_054445"/>
</dbReference>
<dbReference type="EMBL" id="JAMSHJ010000005">
    <property type="protein sequence ID" value="KAI5408605.1"/>
    <property type="molecule type" value="Genomic_DNA"/>
</dbReference>
<protein>
    <submittedName>
        <fullName evidence="1">Uncharacterized protein</fullName>
    </submittedName>
</protein>
<proteinExistence type="predicted"/>
<gene>
    <name evidence="1" type="ORF">KIW84_054445</name>
</gene>
<dbReference type="Proteomes" id="UP001058974">
    <property type="component" value="Chromosome 5"/>
</dbReference>
<evidence type="ECO:0000313" key="2">
    <source>
        <dbReference type="Proteomes" id="UP001058974"/>
    </source>
</evidence>
<reference evidence="1 2" key="1">
    <citation type="journal article" date="2022" name="Nat. Genet.">
        <title>Improved pea reference genome and pan-genome highlight genomic features and evolutionary characteristics.</title>
        <authorList>
            <person name="Yang T."/>
            <person name="Liu R."/>
            <person name="Luo Y."/>
            <person name="Hu S."/>
            <person name="Wang D."/>
            <person name="Wang C."/>
            <person name="Pandey M.K."/>
            <person name="Ge S."/>
            <person name="Xu Q."/>
            <person name="Li N."/>
            <person name="Li G."/>
            <person name="Huang Y."/>
            <person name="Saxena R.K."/>
            <person name="Ji Y."/>
            <person name="Li M."/>
            <person name="Yan X."/>
            <person name="He Y."/>
            <person name="Liu Y."/>
            <person name="Wang X."/>
            <person name="Xiang C."/>
            <person name="Varshney R.K."/>
            <person name="Ding H."/>
            <person name="Gao S."/>
            <person name="Zong X."/>
        </authorList>
    </citation>
    <scope>NUCLEOTIDE SEQUENCE [LARGE SCALE GENOMIC DNA]</scope>
    <source>
        <strain evidence="1 2">cv. Zhongwan 6</strain>
    </source>
</reference>
<dbReference type="Gramene" id="Psat5g156560.1">
    <property type="protein sequence ID" value="Psat5g156560.1.cds"/>
    <property type="gene ID" value="Psat5g156560"/>
</dbReference>